<proteinExistence type="predicted"/>
<evidence type="ECO:0000313" key="2">
    <source>
        <dbReference type="EMBL" id="KAK7298433.1"/>
    </source>
</evidence>
<dbReference type="Proteomes" id="UP001367508">
    <property type="component" value="Unassembled WGS sequence"/>
</dbReference>
<name>A0AAN9JEU5_CANGL</name>
<protein>
    <submittedName>
        <fullName evidence="1">Uncharacterized protein</fullName>
    </submittedName>
</protein>
<organism evidence="1 3">
    <name type="scientific">Canavalia gladiata</name>
    <name type="common">Sword bean</name>
    <name type="synonym">Dolichos gladiatus</name>
    <dbReference type="NCBI Taxonomy" id="3824"/>
    <lineage>
        <taxon>Eukaryota</taxon>
        <taxon>Viridiplantae</taxon>
        <taxon>Streptophyta</taxon>
        <taxon>Embryophyta</taxon>
        <taxon>Tracheophyta</taxon>
        <taxon>Spermatophyta</taxon>
        <taxon>Magnoliopsida</taxon>
        <taxon>eudicotyledons</taxon>
        <taxon>Gunneridae</taxon>
        <taxon>Pentapetalae</taxon>
        <taxon>rosids</taxon>
        <taxon>fabids</taxon>
        <taxon>Fabales</taxon>
        <taxon>Fabaceae</taxon>
        <taxon>Papilionoideae</taxon>
        <taxon>50 kb inversion clade</taxon>
        <taxon>NPAAA clade</taxon>
        <taxon>indigoferoid/millettioid clade</taxon>
        <taxon>Phaseoleae</taxon>
        <taxon>Canavalia</taxon>
    </lineage>
</organism>
<accession>A0AAN9JEU5</accession>
<sequence>MAVLESAVKDALASVDRSSLADLPIGLIHLKPPQAPKLNSWHHRVVVGLFPSRSRVGIESTQEIREQANSVPSSSSPYCDRESFQQKRKAQSHLVPCKKERHQSQSIFDALFRCNSFYYCCPGEKSLLTPLLRIKPGLLARDVTELDRRKRLKVTSEQSIDSRAAPSVHESASLCGLALTAMEAASDLLTILYRNLNEMAESPSWFKAVRVVKIRLKRKRELDEACQGTEKEEVAKEAVQGLRAFSSHFLDGLGSPSKLPPRTAIGLQFCLSFPENKYRSVDLKEWSPHISNRAGCVVPKGQKAAISAAPGYRNA</sequence>
<reference evidence="1 3" key="1">
    <citation type="submission" date="2024-01" db="EMBL/GenBank/DDBJ databases">
        <title>The genomes of 5 underutilized Papilionoideae crops provide insights into root nodulation and disease resistanc.</title>
        <authorList>
            <person name="Jiang F."/>
        </authorList>
    </citation>
    <scope>NUCLEOTIDE SEQUENCE [LARGE SCALE GENOMIC DNA]</scope>
    <source>
        <strain evidence="1">LVBAO_FW01</strain>
        <tissue evidence="1">Leaves</tissue>
    </source>
</reference>
<dbReference type="EMBL" id="JAYMYQ010000028">
    <property type="protein sequence ID" value="KAK7298433.1"/>
    <property type="molecule type" value="Genomic_DNA"/>
</dbReference>
<dbReference type="EMBL" id="JAYMYQ010000056">
    <property type="protein sequence ID" value="KAK7296951.1"/>
    <property type="molecule type" value="Genomic_DNA"/>
</dbReference>
<keyword evidence="3" id="KW-1185">Reference proteome</keyword>
<dbReference type="AlphaFoldDB" id="A0AAN9JEU5"/>
<evidence type="ECO:0000313" key="1">
    <source>
        <dbReference type="EMBL" id="KAK7296951.1"/>
    </source>
</evidence>
<comment type="caution">
    <text evidence="1">The sequence shown here is derived from an EMBL/GenBank/DDBJ whole genome shotgun (WGS) entry which is preliminary data.</text>
</comment>
<gene>
    <name evidence="2" type="ORF">VNO77_46893</name>
    <name evidence="1" type="ORF">VNO77_49272</name>
</gene>
<evidence type="ECO:0000313" key="3">
    <source>
        <dbReference type="Proteomes" id="UP001367508"/>
    </source>
</evidence>